<evidence type="ECO:0000313" key="1">
    <source>
        <dbReference type="EMBL" id="MFC0470630.1"/>
    </source>
</evidence>
<accession>A0ABV6KC58</accession>
<reference evidence="1 2" key="1">
    <citation type="submission" date="2024-09" db="EMBL/GenBank/DDBJ databases">
        <authorList>
            <person name="Sun Q."/>
            <person name="Mori K."/>
        </authorList>
    </citation>
    <scope>NUCLEOTIDE SEQUENCE [LARGE SCALE GENOMIC DNA]</scope>
    <source>
        <strain evidence="1 2">NCAIM B.02610</strain>
    </source>
</reference>
<name>A0ABV6KC58_9BACI</name>
<dbReference type="RefSeq" id="WP_335959153.1">
    <property type="nucleotide sequence ID" value="NZ_JAXBLX010000004.1"/>
</dbReference>
<protein>
    <recommendedName>
        <fullName evidence="3">NUMOD4 domain-containing protein</fullName>
    </recommendedName>
</protein>
<dbReference type="EMBL" id="JBHLUX010000024">
    <property type="protein sequence ID" value="MFC0470630.1"/>
    <property type="molecule type" value="Genomic_DNA"/>
</dbReference>
<comment type="caution">
    <text evidence="1">The sequence shown here is derived from an EMBL/GenBank/DDBJ whole genome shotgun (WGS) entry which is preliminary data.</text>
</comment>
<evidence type="ECO:0000313" key="2">
    <source>
        <dbReference type="Proteomes" id="UP001589838"/>
    </source>
</evidence>
<organism evidence="1 2">
    <name type="scientific">Halalkalibacter kiskunsagensis</name>
    <dbReference type="NCBI Taxonomy" id="1548599"/>
    <lineage>
        <taxon>Bacteria</taxon>
        <taxon>Bacillati</taxon>
        <taxon>Bacillota</taxon>
        <taxon>Bacilli</taxon>
        <taxon>Bacillales</taxon>
        <taxon>Bacillaceae</taxon>
        <taxon>Halalkalibacter</taxon>
    </lineage>
</organism>
<keyword evidence="2" id="KW-1185">Reference proteome</keyword>
<proteinExistence type="predicted"/>
<sequence>MEMWVGKIKGYNGDGQYIGTYRAVITKDGDFLFRMTLYFDAIDNRYKYPYMKKEFVSSNLEVLKRKFRTSLLTKEKGKVLWKKKIEVC</sequence>
<evidence type="ECO:0008006" key="3">
    <source>
        <dbReference type="Google" id="ProtNLM"/>
    </source>
</evidence>
<gene>
    <name evidence="1" type="ORF">ACFFHM_09005</name>
</gene>
<dbReference type="Proteomes" id="UP001589838">
    <property type="component" value="Unassembled WGS sequence"/>
</dbReference>